<keyword evidence="6" id="KW-1185">Reference proteome</keyword>
<organism evidence="5 6">
    <name type="scientific">Jannaschia helgolandensis</name>
    <dbReference type="NCBI Taxonomy" id="188906"/>
    <lineage>
        <taxon>Bacteria</taxon>
        <taxon>Pseudomonadati</taxon>
        <taxon>Pseudomonadota</taxon>
        <taxon>Alphaproteobacteria</taxon>
        <taxon>Rhodobacterales</taxon>
        <taxon>Roseobacteraceae</taxon>
        <taxon>Jannaschia</taxon>
    </lineage>
</organism>
<dbReference type="PANTHER" id="PTHR43213:SF5">
    <property type="entry name" value="BIFUNCTIONAL DTTP_UTP PYROPHOSPHATASE_METHYLTRANSFERASE PROTEIN-RELATED"/>
    <property type="match status" value="1"/>
</dbReference>
<evidence type="ECO:0000313" key="6">
    <source>
        <dbReference type="Proteomes" id="UP000199283"/>
    </source>
</evidence>
<evidence type="ECO:0000313" key="5">
    <source>
        <dbReference type="EMBL" id="SEK41487.1"/>
    </source>
</evidence>
<dbReference type="GO" id="GO:0047429">
    <property type="term" value="F:nucleoside triphosphate diphosphatase activity"/>
    <property type="evidence" value="ECO:0007669"/>
    <property type="project" value="UniProtKB-EC"/>
</dbReference>
<dbReference type="PANTHER" id="PTHR43213">
    <property type="entry name" value="BIFUNCTIONAL DTTP/UTP PYROPHOSPHATASE/METHYLTRANSFERASE PROTEIN-RELATED"/>
    <property type="match status" value="1"/>
</dbReference>
<dbReference type="Pfam" id="PF02545">
    <property type="entry name" value="Maf"/>
    <property type="match status" value="1"/>
</dbReference>
<keyword evidence="4" id="KW-0963">Cytoplasm</keyword>
<dbReference type="CDD" id="cd00555">
    <property type="entry name" value="Maf"/>
    <property type="match status" value="1"/>
</dbReference>
<evidence type="ECO:0000256" key="4">
    <source>
        <dbReference type="HAMAP-Rule" id="MF_00528"/>
    </source>
</evidence>
<dbReference type="EMBL" id="FNZQ01000001">
    <property type="protein sequence ID" value="SEK41487.1"/>
    <property type="molecule type" value="Genomic_DNA"/>
</dbReference>
<comment type="function">
    <text evidence="4">Nucleoside triphosphate pyrophosphatase. May have a dual role in cell division arrest and in preventing the incorporation of modified nucleotides into cellular nucleic acids.</text>
</comment>
<dbReference type="GO" id="GO:0005737">
    <property type="term" value="C:cytoplasm"/>
    <property type="evidence" value="ECO:0007669"/>
    <property type="project" value="UniProtKB-SubCell"/>
</dbReference>
<comment type="catalytic activity">
    <reaction evidence="4">
        <text>a ribonucleoside 5'-triphosphate + H2O = a ribonucleoside 5'-phosphate + diphosphate + H(+)</text>
        <dbReference type="Rhea" id="RHEA:23996"/>
        <dbReference type="ChEBI" id="CHEBI:15377"/>
        <dbReference type="ChEBI" id="CHEBI:15378"/>
        <dbReference type="ChEBI" id="CHEBI:33019"/>
        <dbReference type="ChEBI" id="CHEBI:58043"/>
        <dbReference type="ChEBI" id="CHEBI:61557"/>
        <dbReference type="EC" id="3.6.1.9"/>
    </reaction>
</comment>
<dbReference type="EC" id="3.6.1.9" evidence="4"/>
<dbReference type="HAMAP" id="MF_00528">
    <property type="entry name" value="Maf"/>
    <property type="match status" value="1"/>
</dbReference>
<comment type="similarity">
    <text evidence="4">Belongs to the Maf family.</text>
</comment>
<gene>
    <name evidence="5" type="ORF">SAMN04488526_0518</name>
</gene>
<dbReference type="Gene3D" id="3.90.950.10">
    <property type="match status" value="1"/>
</dbReference>
<comment type="catalytic activity">
    <reaction evidence="4">
        <text>a 2'-deoxyribonucleoside 5'-triphosphate + H2O = a 2'-deoxyribonucleoside 5'-phosphate + diphosphate + H(+)</text>
        <dbReference type="Rhea" id="RHEA:44644"/>
        <dbReference type="ChEBI" id="CHEBI:15377"/>
        <dbReference type="ChEBI" id="CHEBI:15378"/>
        <dbReference type="ChEBI" id="CHEBI:33019"/>
        <dbReference type="ChEBI" id="CHEBI:61560"/>
        <dbReference type="ChEBI" id="CHEBI:65317"/>
        <dbReference type="EC" id="3.6.1.9"/>
    </reaction>
</comment>
<name>A0A1H7GVG7_9RHOB</name>
<sequence length="193" mass="21127">MLILASTSRTRQNLLRNAAIPFESRPPRVDEVAVKDALLADGQPPRNIADALAEMKALRIRAPGFILGCDQVLDHDGALMSKPASPQEAKAQLTMLSGKTHNLLSAAVIVEDGEPIWRHVATVRMTMRKVTPGYVTGYVERNWDTIRNSAGSYALEGEGARLFHRVDGDYFAVLGLPLLPLLDFLITRGKLDA</sequence>
<dbReference type="GO" id="GO:0009117">
    <property type="term" value="P:nucleotide metabolic process"/>
    <property type="evidence" value="ECO:0007669"/>
    <property type="project" value="UniProtKB-KW"/>
</dbReference>
<comment type="cofactor">
    <cofactor evidence="1 4">
        <name>a divalent metal cation</name>
        <dbReference type="ChEBI" id="CHEBI:60240"/>
    </cofactor>
</comment>
<evidence type="ECO:0000256" key="2">
    <source>
        <dbReference type="ARBA" id="ARBA00022801"/>
    </source>
</evidence>
<dbReference type="InterPro" id="IPR029001">
    <property type="entry name" value="ITPase-like_fam"/>
</dbReference>
<reference evidence="5 6" key="1">
    <citation type="submission" date="2016-10" db="EMBL/GenBank/DDBJ databases">
        <authorList>
            <person name="de Groot N.N."/>
        </authorList>
    </citation>
    <scope>NUCLEOTIDE SEQUENCE [LARGE SCALE GENOMIC DNA]</scope>
    <source>
        <strain evidence="5 6">DSM 14858</strain>
    </source>
</reference>
<dbReference type="STRING" id="188906.SAMN04488526_0518"/>
<keyword evidence="3 4" id="KW-0546">Nucleotide metabolism</keyword>
<dbReference type="AlphaFoldDB" id="A0A1H7GVG7"/>
<evidence type="ECO:0000256" key="3">
    <source>
        <dbReference type="ARBA" id="ARBA00023080"/>
    </source>
</evidence>
<protein>
    <recommendedName>
        <fullName evidence="4">Nucleoside triphosphate pyrophosphatase</fullName>
        <ecNumber evidence="4">3.6.1.9</ecNumber>
    </recommendedName>
    <alternativeName>
        <fullName evidence="4">Nucleotide pyrophosphatase</fullName>
        <shortName evidence="4">Nucleotide PPase</shortName>
    </alternativeName>
</protein>
<dbReference type="Proteomes" id="UP000199283">
    <property type="component" value="Unassembled WGS sequence"/>
</dbReference>
<keyword evidence="2 4" id="KW-0378">Hydrolase</keyword>
<evidence type="ECO:0000256" key="1">
    <source>
        <dbReference type="ARBA" id="ARBA00001968"/>
    </source>
</evidence>
<comment type="caution">
    <text evidence="4">Lacks conserved residue(s) required for the propagation of feature annotation.</text>
</comment>
<dbReference type="SUPFAM" id="SSF52972">
    <property type="entry name" value="ITPase-like"/>
    <property type="match status" value="1"/>
</dbReference>
<accession>A0A1H7GVG7</accession>
<comment type="subcellular location">
    <subcellularLocation>
        <location evidence="4">Cytoplasm</location>
    </subcellularLocation>
</comment>
<dbReference type="PIRSF" id="PIRSF006305">
    <property type="entry name" value="Maf"/>
    <property type="match status" value="1"/>
</dbReference>
<proteinExistence type="inferred from homology"/>
<feature type="active site" description="Proton acceptor" evidence="4">
    <location>
        <position position="70"/>
    </location>
</feature>
<dbReference type="InterPro" id="IPR003697">
    <property type="entry name" value="Maf-like"/>
</dbReference>